<dbReference type="PROSITE" id="PS50222">
    <property type="entry name" value="EF_HAND_2"/>
    <property type="match status" value="1"/>
</dbReference>
<dbReference type="Pfam" id="PF16119">
    <property type="entry name" value="DUF4835"/>
    <property type="match status" value="1"/>
</dbReference>
<dbReference type="RefSeq" id="WP_069800387.1">
    <property type="nucleotide sequence ID" value="NZ_CP034157.1"/>
</dbReference>
<dbReference type="AlphaFoldDB" id="A0A1E5UBZ2"/>
<feature type="domain" description="EF-hand" evidence="2">
    <location>
        <begin position="255"/>
        <end position="290"/>
    </location>
</feature>
<protein>
    <recommendedName>
        <fullName evidence="2">EF-hand domain-containing protein</fullName>
    </recommendedName>
</protein>
<comment type="caution">
    <text evidence="3">The sequence shown here is derived from an EMBL/GenBank/DDBJ whole genome shotgun (WGS) entry which is preliminary data.</text>
</comment>
<sequence>MKKLLYIFALLLLSQFSFAQELNAQVQINYQQIGGSNVQLFRTMEKSLKDFINKTSWTGKKFQNYEKIKCNFSIILAEKSGNNYKGTLVVQSVRPVYGTQYETPILNVNDTNFSFEYLENQNMVFNERQFSGKNLIDVMSFYVYLILGYDADTYQMKGGTPWFDKAMQITQNSQNQNYMGWSQLESPRNRGALIATILSEQNSTLRNFYYNYHRMGLDNLGKQDQFSTKQTIANEILRLKFYESNFQMNYPFNLFVESKKDEIYNIFDSNNNGGVDMNQLKNLMSLFSPKDMDTKWNKWK</sequence>
<keyword evidence="1" id="KW-0732">Signal</keyword>
<organism evidence="3 4">
    <name type="scientific">Cloacibacterium normanense</name>
    <dbReference type="NCBI Taxonomy" id="237258"/>
    <lineage>
        <taxon>Bacteria</taxon>
        <taxon>Pseudomonadati</taxon>
        <taxon>Bacteroidota</taxon>
        <taxon>Flavobacteriia</taxon>
        <taxon>Flavobacteriales</taxon>
        <taxon>Weeksellaceae</taxon>
    </lineage>
</organism>
<dbReference type="OrthoDB" id="9773381at2"/>
<evidence type="ECO:0000256" key="1">
    <source>
        <dbReference type="SAM" id="SignalP"/>
    </source>
</evidence>
<feature type="signal peptide" evidence="1">
    <location>
        <begin position="1"/>
        <end position="19"/>
    </location>
</feature>
<dbReference type="Proteomes" id="UP000095601">
    <property type="component" value="Unassembled WGS sequence"/>
</dbReference>
<dbReference type="STRING" id="237258.SAMN04489756_105108"/>
<evidence type="ECO:0000259" key="2">
    <source>
        <dbReference type="PROSITE" id="PS50222"/>
    </source>
</evidence>
<dbReference type="KEGG" id="cnr:EB819_10375"/>
<gene>
    <name evidence="3" type="ORF">BHF72_0681</name>
</gene>
<feature type="chain" id="PRO_5009186807" description="EF-hand domain-containing protein" evidence="1">
    <location>
        <begin position="20"/>
        <end position="300"/>
    </location>
</feature>
<keyword evidence="4" id="KW-1185">Reference proteome</keyword>
<evidence type="ECO:0000313" key="4">
    <source>
        <dbReference type="Proteomes" id="UP000095601"/>
    </source>
</evidence>
<dbReference type="EMBL" id="MKGI01000078">
    <property type="protein sequence ID" value="OEL10317.1"/>
    <property type="molecule type" value="Genomic_DNA"/>
</dbReference>
<dbReference type="InterPro" id="IPR032274">
    <property type="entry name" value="DUF4835"/>
</dbReference>
<dbReference type="GO" id="GO:0005509">
    <property type="term" value="F:calcium ion binding"/>
    <property type="evidence" value="ECO:0007669"/>
    <property type="project" value="InterPro"/>
</dbReference>
<reference evidence="3 4" key="1">
    <citation type="submission" date="2016-09" db="EMBL/GenBank/DDBJ databases">
        <authorList>
            <person name="Capua I."/>
            <person name="De Benedictis P."/>
            <person name="Joannis T."/>
            <person name="Lombin L.H."/>
            <person name="Cattoli G."/>
        </authorList>
    </citation>
    <scope>NUCLEOTIDE SEQUENCE [LARGE SCALE GENOMIC DNA]</scope>
    <source>
        <strain evidence="3 4">NRS-1</strain>
    </source>
</reference>
<proteinExistence type="predicted"/>
<name>A0A1E5UBZ2_9FLAO</name>
<dbReference type="InterPro" id="IPR002048">
    <property type="entry name" value="EF_hand_dom"/>
</dbReference>
<accession>A0A1E5UBZ2</accession>
<dbReference type="PATRIC" id="fig|237258.4.peg.861"/>
<evidence type="ECO:0000313" key="3">
    <source>
        <dbReference type="EMBL" id="OEL10317.1"/>
    </source>
</evidence>